<name>A0A421G2T4_9STRA</name>
<dbReference type="SMART" id="SM00020">
    <property type="entry name" value="Tryp_SPc"/>
    <property type="match status" value="1"/>
</dbReference>
<dbReference type="GO" id="GO:0006508">
    <property type="term" value="P:proteolysis"/>
    <property type="evidence" value="ECO:0007669"/>
    <property type="project" value="UniProtKB-KW"/>
</dbReference>
<dbReference type="InterPro" id="IPR001254">
    <property type="entry name" value="Trypsin_dom"/>
</dbReference>
<dbReference type="PROSITE" id="PS00135">
    <property type="entry name" value="TRYPSIN_SER"/>
    <property type="match status" value="1"/>
</dbReference>
<dbReference type="PANTHER" id="PTHR24276:SF98">
    <property type="entry name" value="FI18310P1-RELATED"/>
    <property type="match status" value="1"/>
</dbReference>
<keyword evidence="8" id="KW-0378">Hydrolase</keyword>
<evidence type="ECO:0000256" key="4">
    <source>
        <dbReference type="ARBA" id="ARBA00022729"/>
    </source>
</evidence>
<dbReference type="Proteomes" id="UP000284657">
    <property type="component" value="Unassembled WGS sequence"/>
</dbReference>
<organism evidence="11 12">
    <name type="scientific">Phytophthora kernoviae</name>
    <dbReference type="NCBI Taxonomy" id="325452"/>
    <lineage>
        <taxon>Eukaryota</taxon>
        <taxon>Sar</taxon>
        <taxon>Stramenopiles</taxon>
        <taxon>Oomycota</taxon>
        <taxon>Peronosporomycetes</taxon>
        <taxon>Peronosporales</taxon>
        <taxon>Peronosporaceae</taxon>
        <taxon>Phytophthora</taxon>
    </lineage>
</organism>
<dbReference type="CDD" id="cd00190">
    <property type="entry name" value="Tryp_SPc"/>
    <property type="match status" value="1"/>
</dbReference>
<dbReference type="Gene3D" id="2.40.10.10">
    <property type="entry name" value="Trypsin-like serine proteases"/>
    <property type="match status" value="1"/>
</dbReference>
<evidence type="ECO:0000259" key="10">
    <source>
        <dbReference type="PROSITE" id="PS50240"/>
    </source>
</evidence>
<evidence type="ECO:0000256" key="3">
    <source>
        <dbReference type="ARBA" id="ARBA00022525"/>
    </source>
</evidence>
<comment type="caution">
    <text evidence="11">The sequence shown here is derived from an EMBL/GenBank/DDBJ whole genome shotgun (WGS) entry which is preliminary data.</text>
</comment>
<protein>
    <recommendedName>
        <fullName evidence="10">Peptidase S1 domain-containing protein</fullName>
    </recommendedName>
</protein>
<dbReference type="EMBL" id="MBAD02000914">
    <property type="protein sequence ID" value="RLN61238.1"/>
    <property type="molecule type" value="Genomic_DNA"/>
</dbReference>
<evidence type="ECO:0000256" key="9">
    <source>
        <dbReference type="SAM" id="SignalP"/>
    </source>
</evidence>
<evidence type="ECO:0000256" key="1">
    <source>
        <dbReference type="ARBA" id="ARBA00004613"/>
    </source>
</evidence>
<dbReference type="PANTHER" id="PTHR24276">
    <property type="entry name" value="POLYSERASE-RELATED"/>
    <property type="match status" value="1"/>
</dbReference>
<dbReference type="FunFam" id="2.40.10.10:FF:000156">
    <property type="entry name" value="MIP06385p"/>
    <property type="match status" value="1"/>
</dbReference>
<gene>
    <name evidence="11" type="ORF">BBJ29_001607</name>
</gene>
<evidence type="ECO:0000256" key="5">
    <source>
        <dbReference type="ARBA" id="ARBA00023026"/>
    </source>
</evidence>
<dbReference type="InterPro" id="IPR001314">
    <property type="entry name" value="Peptidase_S1A"/>
</dbReference>
<evidence type="ECO:0000256" key="7">
    <source>
        <dbReference type="ARBA" id="ARBA00023180"/>
    </source>
</evidence>
<dbReference type="PROSITE" id="PS00134">
    <property type="entry name" value="TRYPSIN_HIS"/>
    <property type="match status" value="1"/>
</dbReference>
<evidence type="ECO:0000256" key="2">
    <source>
        <dbReference type="ARBA" id="ARBA00007664"/>
    </source>
</evidence>
<accession>A0A421G2T4</accession>
<keyword evidence="8" id="KW-0720">Serine protease</keyword>
<dbReference type="GO" id="GO:0004252">
    <property type="term" value="F:serine-type endopeptidase activity"/>
    <property type="evidence" value="ECO:0007669"/>
    <property type="project" value="InterPro"/>
</dbReference>
<feature type="signal peptide" evidence="9">
    <location>
        <begin position="1"/>
        <end position="19"/>
    </location>
</feature>
<dbReference type="Pfam" id="PF00089">
    <property type="entry name" value="Trypsin"/>
    <property type="match status" value="1"/>
</dbReference>
<reference evidence="11 12" key="1">
    <citation type="submission" date="2018-07" db="EMBL/GenBank/DDBJ databases">
        <title>Genome sequencing of oomycete isolates from Chile give support for New Zealand origin for Phytophthora kernoviae and make available the first Nothophytophthora sp. genome.</title>
        <authorList>
            <person name="Studholme D.J."/>
            <person name="Sanfuentes E."/>
            <person name="Panda P."/>
            <person name="Hill R."/>
            <person name="Sambles C."/>
            <person name="Grant M."/>
            <person name="Williams N.M."/>
            <person name="Mcdougal R.L."/>
        </authorList>
    </citation>
    <scope>NUCLEOTIDE SEQUENCE [LARGE SCALE GENOMIC DNA]</scope>
    <source>
        <strain evidence="11">Chile7</strain>
    </source>
</reference>
<dbReference type="AlphaFoldDB" id="A0A421G2T4"/>
<dbReference type="PRINTS" id="PR00722">
    <property type="entry name" value="CHYMOTRYPSIN"/>
</dbReference>
<dbReference type="InterPro" id="IPR033116">
    <property type="entry name" value="TRYPSIN_SER"/>
</dbReference>
<dbReference type="SUPFAM" id="SSF50494">
    <property type="entry name" value="Trypsin-like serine proteases"/>
    <property type="match status" value="1"/>
</dbReference>
<dbReference type="InterPro" id="IPR018114">
    <property type="entry name" value="TRYPSIN_HIS"/>
</dbReference>
<dbReference type="InterPro" id="IPR009003">
    <property type="entry name" value="Peptidase_S1_PA"/>
</dbReference>
<dbReference type="PROSITE" id="PS50240">
    <property type="entry name" value="TRYPSIN_DOM"/>
    <property type="match status" value="1"/>
</dbReference>
<dbReference type="InterPro" id="IPR043504">
    <property type="entry name" value="Peptidase_S1_PA_chymotrypsin"/>
</dbReference>
<feature type="chain" id="PRO_5019361541" description="Peptidase S1 domain-containing protein" evidence="9">
    <location>
        <begin position="20"/>
        <end position="298"/>
    </location>
</feature>
<comment type="subcellular location">
    <subcellularLocation>
        <location evidence="1">Secreted</location>
    </subcellularLocation>
</comment>
<evidence type="ECO:0000313" key="12">
    <source>
        <dbReference type="Proteomes" id="UP000284657"/>
    </source>
</evidence>
<evidence type="ECO:0000256" key="8">
    <source>
        <dbReference type="RuleBase" id="RU363034"/>
    </source>
</evidence>
<keyword evidence="6" id="KW-1015">Disulfide bond</keyword>
<feature type="domain" description="Peptidase S1" evidence="10">
    <location>
        <begin position="51"/>
        <end position="275"/>
    </location>
</feature>
<keyword evidence="3" id="KW-0964">Secreted</keyword>
<sequence length="298" mass="31550">MRLTLACAQASTLVALAQGYSFSEITTTSTALVSDSRVESTGLAINEESRIFGGSETNINKFPSVVGLRLQTPGATNFCGGVLVAPQYVLTAAHCILEPEEMYASIGSQYGSGINDGEQILVVKRFQHPLYNNATLKYDVGLLKLETPSTQQTATLCAADGSDNDVGTVATILGWGKTEDGTYSRTLQSVDVKIITNEECKVQYVNYVDQDITEEKMCAGTEKGKGTCRGDSGGPLFANGVLVGIVSSGGVECAANSGVYVRISHVLDTIDSIVNDIEIISNAKCNEVYGGVITKEVM</sequence>
<evidence type="ECO:0000313" key="11">
    <source>
        <dbReference type="EMBL" id="RLN61238.1"/>
    </source>
</evidence>
<keyword evidence="7" id="KW-0325">Glycoprotein</keyword>
<keyword evidence="4 9" id="KW-0732">Signal</keyword>
<proteinExistence type="inferred from homology"/>
<comment type="similarity">
    <text evidence="2">Belongs to the peptidase S1 family.</text>
</comment>
<evidence type="ECO:0000256" key="6">
    <source>
        <dbReference type="ARBA" id="ARBA00023157"/>
    </source>
</evidence>
<keyword evidence="5" id="KW-0843">Virulence</keyword>
<dbReference type="InterPro" id="IPR050430">
    <property type="entry name" value="Peptidase_S1"/>
</dbReference>
<keyword evidence="8" id="KW-0645">Protease</keyword>
<dbReference type="GO" id="GO:0005576">
    <property type="term" value="C:extracellular region"/>
    <property type="evidence" value="ECO:0007669"/>
    <property type="project" value="UniProtKB-SubCell"/>
</dbReference>